<dbReference type="InterPro" id="IPR006176">
    <property type="entry name" value="3-OHacyl-CoA_DH_NAD-bd"/>
</dbReference>
<keyword evidence="5" id="KW-1185">Reference proteome</keyword>
<dbReference type="SMART" id="SM00135">
    <property type="entry name" value="LY"/>
    <property type="match status" value="4"/>
</dbReference>
<dbReference type="STRING" id="1388766.A0A017SKJ7"/>
<evidence type="ECO:0000313" key="4">
    <source>
        <dbReference type="EMBL" id="EYE97144.1"/>
    </source>
</evidence>
<dbReference type="InterPro" id="IPR011042">
    <property type="entry name" value="6-blade_b-propeller_TolB-like"/>
</dbReference>
<dbReference type="GO" id="GO:0006631">
    <property type="term" value="P:fatty acid metabolic process"/>
    <property type="evidence" value="ECO:0007669"/>
    <property type="project" value="InterPro"/>
</dbReference>
<sequence length="598" mass="65727">MTTPSKERPIILLGAGVLGRRIAAVFLAGGYNVHIRDPSKQALSDAESFIHTQLSSFAAILPQKGKTSPGSLQTFTEIAPAVQNAWLVVEAVPEKLELKQTTFAEVAASAPADCVLASNSSSFKSRFMVEELEKERRAMALNMHFTMPPAIRTVELMTDGETKEELFGILSEVLRDCGMVPVTARRESTGFVFNRLWAAVKREILIILAEDVSTPEEIDLLWENMFQLPTSEPPCRLMDQIGLDTVAFIEDNYIQERGLEGKQTVNWLRENYIQQGKLGLKSESGGLYSAGEKNKKSETIYLLDAGLGANNPDISTIPTAGRVLKFTPSSNSVETLVSGQSLPDGIDISQHSSRMFWSNMGRATSEHDGSVHSATLDGSDIQTIIPSGAVHTPKQLVVDDAKQRVYFCDREGMGVHRCNYDGSDHRILVQTGLLSDPNEKGDMTRWCVGITVDPTRGYIYWTQKGPSKSGKGRIFRANMDIPDGQTAANRSDIELLLENLPEPIDLELDQENQVLYWTDRGEHPIGCSLNRISVASDKVSPESKTILARQFHEPIGLKLNEKKEIIVADLGGSVYRVGQGKTVIMHDQGSYTGVGLCS</sequence>
<dbReference type="InterPro" id="IPR013328">
    <property type="entry name" value="6PGD_dom2"/>
</dbReference>
<name>A0A017SKJ7_ASPRC</name>
<dbReference type="PANTHER" id="PTHR48075">
    <property type="entry name" value="3-HYDROXYACYL-COA DEHYDROGENASE FAMILY PROTEIN"/>
    <property type="match status" value="1"/>
</dbReference>
<dbReference type="Pfam" id="PF02737">
    <property type="entry name" value="3HCDH_N"/>
    <property type="match status" value="1"/>
</dbReference>
<dbReference type="InterPro" id="IPR036291">
    <property type="entry name" value="NAD(P)-bd_dom_sf"/>
</dbReference>
<dbReference type="EMBL" id="KK088416">
    <property type="protein sequence ID" value="EYE97144.1"/>
    <property type="molecule type" value="Genomic_DNA"/>
</dbReference>
<dbReference type="InterPro" id="IPR000033">
    <property type="entry name" value="LDLR_classB_rpt"/>
</dbReference>
<dbReference type="Gene3D" id="1.10.1040.10">
    <property type="entry name" value="N-(1-d-carboxylethyl)-l-norvaline Dehydrogenase, domain 2"/>
    <property type="match status" value="1"/>
</dbReference>
<organism evidence="4 5">
    <name type="scientific">Aspergillus ruber (strain CBS 135680)</name>
    <dbReference type="NCBI Taxonomy" id="1388766"/>
    <lineage>
        <taxon>Eukaryota</taxon>
        <taxon>Fungi</taxon>
        <taxon>Dikarya</taxon>
        <taxon>Ascomycota</taxon>
        <taxon>Pezizomycotina</taxon>
        <taxon>Eurotiomycetes</taxon>
        <taxon>Eurotiomycetidae</taxon>
        <taxon>Eurotiales</taxon>
        <taxon>Aspergillaceae</taxon>
        <taxon>Aspergillus</taxon>
        <taxon>Aspergillus subgen. Aspergillus</taxon>
    </lineage>
</organism>
<dbReference type="AlphaFoldDB" id="A0A017SKJ7"/>
<dbReference type="Pfam" id="PF00725">
    <property type="entry name" value="3HCDH"/>
    <property type="match status" value="1"/>
</dbReference>
<dbReference type="GeneID" id="63702228"/>
<accession>A0A017SKJ7</accession>
<dbReference type="GO" id="GO:0016616">
    <property type="term" value="F:oxidoreductase activity, acting on the CH-OH group of donors, NAD or NADP as acceptor"/>
    <property type="evidence" value="ECO:0007669"/>
    <property type="project" value="InterPro"/>
</dbReference>
<dbReference type="GO" id="GO:0070403">
    <property type="term" value="F:NAD+ binding"/>
    <property type="evidence" value="ECO:0007669"/>
    <property type="project" value="InterPro"/>
</dbReference>
<proteinExistence type="predicted"/>
<dbReference type="SUPFAM" id="SSF63825">
    <property type="entry name" value="YWTD domain"/>
    <property type="match status" value="1"/>
</dbReference>
<evidence type="ECO:0000256" key="1">
    <source>
        <dbReference type="ARBA" id="ARBA00023002"/>
    </source>
</evidence>
<dbReference type="SUPFAM" id="SSF48179">
    <property type="entry name" value="6-phosphogluconate dehydrogenase C-terminal domain-like"/>
    <property type="match status" value="1"/>
</dbReference>
<dbReference type="Gene3D" id="2.120.10.30">
    <property type="entry name" value="TolB, C-terminal domain"/>
    <property type="match status" value="2"/>
</dbReference>
<dbReference type="InterPro" id="IPR008927">
    <property type="entry name" value="6-PGluconate_DH-like_C_sf"/>
</dbReference>
<dbReference type="Proteomes" id="UP000019804">
    <property type="component" value="Unassembled WGS sequence"/>
</dbReference>
<dbReference type="Gene3D" id="3.40.50.720">
    <property type="entry name" value="NAD(P)-binding Rossmann-like Domain"/>
    <property type="match status" value="1"/>
</dbReference>
<feature type="domain" description="3-hydroxyacyl-CoA dehydrogenase C-terminal" evidence="2">
    <location>
        <begin position="190"/>
        <end position="286"/>
    </location>
</feature>
<protein>
    <submittedName>
        <fullName evidence="4">3-hydroxyacyl-CoA dehyrogenase</fullName>
    </submittedName>
</protein>
<dbReference type="SUPFAM" id="SSF51735">
    <property type="entry name" value="NAD(P)-binding Rossmann-fold domains"/>
    <property type="match status" value="1"/>
</dbReference>
<evidence type="ECO:0000313" key="5">
    <source>
        <dbReference type="Proteomes" id="UP000019804"/>
    </source>
</evidence>
<reference evidence="5" key="1">
    <citation type="journal article" date="2014" name="Nat. Commun.">
        <title>Genomic adaptations of the halophilic Dead Sea filamentous fungus Eurotium rubrum.</title>
        <authorList>
            <person name="Kis-Papo T."/>
            <person name="Weig A.R."/>
            <person name="Riley R."/>
            <person name="Persoh D."/>
            <person name="Salamov A."/>
            <person name="Sun H."/>
            <person name="Lipzen A."/>
            <person name="Wasser S.P."/>
            <person name="Rambold G."/>
            <person name="Grigoriev I.V."/>
            <person name="Nevo E."/>
        </authorList>
    </citation>
    <scope>NUCLEOTIDE SEQUENCE [LARGE SCALE GENOMIC DNA]</scope>
    <source>
        <strain evidence="5">CBS 135680</strain>
    </source>
</reference>
<feature type="domain" description="3-hydroxyacyl-CoA dehydrogenase NAD binding" evidence="3">
    <location>
        <begin position="12"/>
        <end position="184"/>
    </location>
</feature>
<evidence type="ECO:0000259" key="2">
    <source>
        <dbReference type="Pfam" id="PF00725"/>
    </source>
</evidence>
<keyword evidence="1" id="KW-0560">Oxidoreductase</keyword>
<dbReference type="InterPro" id="IPR006108">
    <property type="entry name" value="3HC_DH_C"/>
</dbReference>
<gene>
    <name evidence="4" type="ORF">EURHEDRAFT_529360</name>
</gene>
<dbReference type="OrthoDB" id="5958943at2759"/>
<dbReference type="HOGENOM" id="CLU_031652_0_0_1"/>
<dbReference type="RefSeq" id="XP_040640832.1">
    <property type="nucleotide sequence ID" value="XM_040787104.1"/>
</dbReference>
<evidence type="ECO:0000259" key="3">
    <source>
        <dbReference type="Pfam" id="PF02737"/>
    </source>
</evidence>
<dbReference type="PANTHER" id="PTHR48075:SF3">
    <property type="entry name" value="3-HYDROXYACYL-COA DEHYDROGENASE"/>
    <property type="match status" value="1"/>
</dbReference>